<evidence type="ECO:0000259" key="8">
    <source>
        <dbReference type="Pfam" id="PF02770"/>
    </source>
</evidence>
<feature type="domain" description="Acyl-CoA oxidase/dehydrogenase middle" evidence="8">
    <location>
        <begin position="278"/>
        <end position="379"/>
    </location>
</feature>
<dbReference type="RefSeq" id="WP_222823423.1">
    <property type="nucleotide sequence ID" value="NZ_JAHWXP010000001.1"/>
</dbReference>
<protein>
    <submittedName>
        <fullName evidence="10">Acyl-CoA/acyl-ACP dehydrogenase</fullName>
    </submittedName>
</protein>
<accession>A0ABS7P9A6</accession>
<dbReference type="InterPro" id="IPR037069">
    <property type="entry name" value="AcylCoA_DH/ox_N_sf"/>
</dbReference>
<keyword evidence="4 6" id="KW-0274">FAD</keyword>
<dbReference type="PANTHER" id="PTHR43884">
    <property type="entry name" value="ACYL-COA DEHYDROGENASE"/>
    <property type="match status" value="1"/>
</dbReference>
<dbReference type="Pfam" id="PF02770">
    <property type="entry name" value="Acyl-CoA_dh_M"/>
    <property type="match status" value="1"/>
</dbReference>
<dbReference type="Gene3D" id="1.10.540.10">
    <property type="entry name" value="Acyl-CoA dehydrogenase/oxidase, N-terminal domain"/>
    <property type="match status" value="1"/>
</dbReference>
<evidence type="ECO:0000256" key="4">
    <source>
        <dbReference type="ARBA" id="ARBA00022827"/>
    </source>
</evidence>
<evidence type="ECO:0000259" key="9">
    <source>
        <dbReference type="Pfam" id="PF02771"/>
    </source>
</evidence>
<name>A0ABS7P9A6_9SPHN</name>
<dbReference type="InterPro" id="IPR009075">
    <property type="entry name" value="AcylCo_DH/oxidase_C"/>
</dbReference>
<gene>
    <name evidence="10" type="ORF">KYN89_01135</name>
</gene>
<dbReference type="InterPro" id="IPR006091">
    <property type="entry name" value="Acyl-CoA_Oxase/DH_mid-dom"/>
</dbReference>
<keyword evidence="11" id="KW-1185">Reference proteome</keyword>
<dbReference type="SUPFAM" id="SSF56645">
    <property type="entry name" value="Acyl-CoA dehydrogenase NM domain-like"/>
    <property type="match status" value="1"/>
</dbReference>
<dbReference type="InterPro" id="IPR046373">
    <property type="entry name" value="Acyl-CoA_Oxase/DH_mid-dom_sf"/>
</dbReference>
<evidence type="ECO:0000256" key="6">
    <source>
        <dbReference type="RuleBase" id="RU362125"/>
    </source>
</evidence>
<comment type="similarity">
    <text evidence="2 6">Belongs to the acyl-CoA dehydrogenase family.</text>
</comment>
<dbReference type="Pfam" id="PF02771">
    <property type="entry name" value="Acyl-CoA_dh_N"/>
    <property type="match status" value="1"/>
</dbReference>
<feature type="domain" description="Acyl-CoA dehydrogenase/oxidase N-terminal" evidence="9">
    <location>
        <begin position="161"/>
        <end position="271"/>
    </location>
</feature>
<reference evidence="10 11" key="1">
    <citation type="submission" date="2021-07" db="EMBL/GenBank/DDBJ databases">
        <title>Alteriqipengyuania abyssalis NZ-12B nov, sp.nov isolated from deep sea sponge in pacific ocean.</title>
        <authorList>
            <person name="Tareen S."/>
            <person name="Wink J."/>
        </authorList>
    </citation>
    <scope>NUCLEOTIDE SEQUENCE [LARGE SCALE GENOMIC DNA]</scope>
    <source>
        <strain evidence="10 11">NZ-12B</strain>
    </source>
</reference>
<evidence type="ECO:0000256" key="2">
    <source>
        <dbReference type="ARBA" id="ARBA00009347"/>
    </source>
</evidence>
<evidence type="ECO:0000256" key="1">
    <source>
        <dbReference type="ARBA" id="ARBA00001974"/>
    </source>
</evidence>
<sequence>MSDIIDLSREACAAGQRYIEAARAATAGIVAPDGSPDPSLIEREQRRVHGLAWAATTLAALEALADWAARARRAGRFGAIEEQTLRIGFGEYLHQLTSALPMGQGEFVRPVDLDAGAAADAMRADPAVAHFLTQGNTAQTRAQLAPLLAEGALPDEAFGDETLDMIRAQFRTFTAERIAPHAHQWHLADELIPIEVVQQMGDLGVFGVCIAEEYGGLGLGKTAMCLVSEELSRGWICAGSLGTRSEIAGELIGENGTPEQKAALLPKLADGSILPTAVFTEPDTGSDLASVATRARMQNDGSWQITGAKTWITHAARADLMTVLCRTDPDTPGYGGLSMLLAHKTRGTQDDPFPDEGLSGSEIEVLGYRGMKEYTLGFDGFAVAADGLLGGAQGRGFKQLMRTFESARIQTAARAVGVGWNAFDLARRYALERRQFGKPLIEFPRVADKLAMMVAELVMARELTYSAARHKDAGKRCDIEAGQAKLLAARVAWTAADNGVQIHGGNGYALEYPISRLLCDARILNIFEGAAEIQAQVIGRGLLVGQP</sequence>
<keyword evidence="3 6" id="KW-0285">Flavoprotein</keyword>
<feature type="domain" description="Acyl-CoA dehydrogenase/oxidase C-terminal" evidence="7">
    <location>
        <begin position="394"/>
        <end position="543"/>
    </location>
</feature>
<comment type="cofactor">
    <cofactor evidence="1 6">
        <name>FAD</name>
        <dbReference type="ChEBI" id="CHEBI:57692"/>
    </cofactor>
</comment>
<evidence type="ECO:0000259" key="7">
    <source>
        <dbReference type="Pfam" id="PF00441"/>
    </source>
</evidence>
<evidence type="ECO:0000313" key="10">
    <source>
        <dbReference type="EMBL" id="MBY8335641.1"/>
    </source>
</evidence>
<dbReference type="EMBL" id="JAHWXP010000001">
    <property type="protein sequence ID" value="MBY8335641.1"/>
    <property type="molecule type" value="Genomic_DNA"/>
</dbReference>
<dbReference type="Gene3D" id="2.40.110.10">
    <property type="entry name" value="Butyryl-CoA Dehydrogenase, subunit A, domain 2"/>
    <property type="match status" value="1"/>
</dbReference>
<dbReference type="SUPFAM" id="SSF47203">
    <property type="entry name" value="Acyl-CoA dehydrogenase C-terminal domain-like"/>
    <property type="match status" value="1"/>
</dbReference>
<comment type="caution">
    <text evidence="10">The sequence shown here is derived from an EMBL/GenBank/DDBJ whole genome shotgun (WGS) entry which is preliminary data.</text>
</comment>
<dbReference type="InterPro" id="IPR009100">
    <property type="entry name" value="AcylCoA_DH/oxidase_NM_dom_sf"/>
</dbReference>
<organism evidence="10 11">
    <name type="scientific">Alteriqipengyuania abyssalis</name>
    <dbReference type="NCBI Taxonomy" id="2860200"/>
    <lineage>
        <taxon>Bacteria</taxon>
        <taxon>Pseudomonadati</taxon>
        <taxon>Pseudomonadota</taxon>
        <taxon>Alphaproteobacteria</taxon>
        <taxon>Sphingomonadales</taxon>
        <taxon>Erythrobacteraceae</taxon>
        <taxon>Alteriqipengyuania</taxon>
    </lineage>
</organism>
<proteinExistence type="inferred from homology"/>
<dbReference type="InterPro" id="IPR013786">
    <property type="entry name" value="AcylCoA_DH/ox_N"/>
</dbReference>
<dbReference type="Proteomes" id="UP000759298">
    <property type="component" value="Unassembled WGS sequence"/>
</dbReference>
<dbReference type="InterPro" id="IPR036250">
    <property type="entry name" value="AcylCo_DH-like_C"/>
</dbReference>
<evidence type="ECO:0000256" key="5">
    <source>
        <dbReference type="ARBA" id="ARBA00023002"/>
    </source>
</evidence>
<evidence type="ECO:0000313" key="11">
    <source>
        <dbReference type="Proteomes" id="UP000759298"/>
    </source>
</evidence>
<dbReference type="InterPro" id="IPR006089">
    <property type="entry name" value="Acyl-CoA_DH_CS"/>
</dbReference>
<dbReference type="Gene3D" id="1.20.140.10">
    <property type="entry name" value="Butyryl-CoA Dehydrogenase, subunit A, domain 3"/>
    <property type="match status" value="1"/>
</dbReference>
<dbReference type="Pfam" id="PF00441">
    <property type="entry name" value="Acyl-CoA_dh_1"/>
    <property type="match status" value="1"/>
</dbReference>
<evidence type="ECO:0000256" key="3">
    <source>
        <dbReference type="ARBA" id="ARBA00022630"/>
    </source>
</evidence>
<keyword evidence="5 6" id="KW-0560">Oxidoreductase</keyword>
<dbReference type="PANTHER" id="PTHR43884:SF25">
    <property type="entry name" value="ACYL-COA DEHYDROGENASE YDBM-RELATED"/>
    <property type="match status" value="1"/>
</dbReference>
<dbReference type="PROSITE" id="PS00073">
    <property type="entry name" value="ACYL_COA_DH_2"/>
    <property type="match status" value="1"/>
</dbReference>